<protein>
    <recommendedName>
        <fullName evidence="2">BZIP domain-containing protein</fullName>
    </recommendedName>
</protein>
<comment type="caution">
    <text evidence="3">The sequence shown here is derived from an EMBL/GenBank/DDBJ whole genome shotgun (WGS) entry which is preliminary data.</text>
</comment>
<dbReference type="Pfam" id="PF07716">
    <property type="entry name" value="bZIP_2"/>
    <property type="match status" value="1"/>
</dbReference>
<dbReference type="PROSITE" id="PS00036">
    <property type="entry name" value="BZIP_BASIC"/>
    <property type="match status" value="1"/>
</dbReference>
<feature type="compositionally biased region" description="Basic and acidic residues" evidence="1">
    <location>
        <begin position="384"/>
        <end position="400"/>
    </location>
</feature>
<feature type="compositionally biased region" description="Polar residues" evidence="1">
    <location>
        <begin position="188"/>
        <end position="201"/>
    </location>
</feature>
<dbReference type="AlphaFoldDB" id="A0A5B7FPP5"/>
<dbReference type="SMART" id="SM00338">
    <property type="entry name" value="BRLZ"/>
    <property type="match status" value="1"/>
</dbReference>
<gene>
    <name evidence="3" type="ORF">E2C01_041180</name>
</gene>
<dbReference type="Gene3D" id="1.20.5.170">
    <property type="match status" value="1"/>
</dbReference>
<proteinExistence type="predicted"/>
<keyword evidence="4" id="KW-1185">Reference proteome</keyword>
<dbReference type="OrthoDB" id="6357893at2759"/>
<dbReference type="CDD" id="cd14692">
    <property type="entry name" value="bZIP_ATF4"/>
    <property type="match status" value="1"/>
</dbReference>
<feature type="domain" description="BZIP" evidence="2">
    <location>
        <begin position="392"/>
        <end position="449"/>
    </location>
</feature>
<evidence type="ECO:0000256" key="1">
    <source>
        <dbReference type="SAM" id="MobiDB-lite"/>
    </source>
</evidence>
<evidence type="ECO:0000313" key="4">
    <source>
        <dbReference type="Proteomes" id="UP000324222"/>
    </source>
</evidence>
<dbReference type="GO" id="GO:0003700">
    <property type="term" value="F:DNA-binding transcription factor activity"/>
    <property type="evidence" value="ECO:0007669"/>
    <property type="project" value="InterPro"/>
</dbReference>
<accession>A0A5B7FPP5</accession>
<sequence length="461" mass="51498">MQPRLTSSLRVTPVKIQIGIPSDCLGTTANFTKFVRVDRQSGGWANYPTQEPNMGTTTITTTSTELHPNRMIGVDQVACNVSLKNIAECSMHLNQPAGTSKMAIFDVAAESSMDSERELLSFKHTEDSSLPSCGSHMANSVLSTEGTKLSVSPCGSMLDSGLPSEGLPNVYSLGDNVLNNERPLSPSDFLQQNPAPSSSQMQDIEVSPIVNDLIDQVLKESNPMNGTPQLDIDLDLDLFNDPDINQDVLNDIVQECGIWDEINNGNHVQCSKKDMATIKMEEEIQAQCKRKMPKSEVKKESQVHYTGELSTLSVPTTMVQPTRNQEDFVGPVRTRQTRRSSRNLVRYKIKYLDDESSAAEIAVNTEFKNLVGSTSSSTQSSDQDDVRELTGEEKYKRNREQNNAASKRCREKRKEKLENMKLELIELEKKNEGLKDKVKRLTSLRDDFKKFVYGVLFDRMA</sequence>
<dbReference type="EMBL" id="VSRR010007736">
    <property type="protein sequence ID" value="MPC47435.1"/>
    <property type="molecule type" value="Genomic_DNA"/>
</dbReference>
<reference evidence="3 4" key="1">
    <citation type="submission" date="2019-05" db="EMBL/GenBank/DDBJ databases">
        <title>Another draft genome of Portunus trituberculatus and its Hox gene families provides insights of decapod evolution.</title>
        <authorList>
            <person name="Jeong J.-H."/>
            <person name="Song I."/>
            <person name="Kim S."/>
            <person name="Choi T."/>
            <person name="Kim D."/>
            <person name="Ryu S."/>
            <person name="Kim W."/>
        </authorList>
    </citation>
    <scope>NUCLEOTIDE SEQUENCE [LARGE SCALE GENOMIC DNA]</scope>
    <source>
        <tissue evidence="3">Muscle</tissue>
    </source>
</reference>
<dbReference type="Proteomes" id="UP000324222">
    <property type="component" value="Unassembled WGS sequence"/>
</dbReference>
<feature type="region of interest" description="Disordered" evidence="1">
    <location>
        <begin position="371"/>
        <end position="412"/>
    </location>
</feature>
<feature type="region of interest" description="Disordered" evidence="1">
    <location>
        <begin position="182"/>
        <end position="201"/>
    </location>
</feature>
<organism evidence="3 4">
    <name type="scientific">Portunus trituberculatus</name>
    <name type="common">Swimming crab</name>
    <name type="synonym">Neptunus trituberculatus</name>
    <dbReference type="NCBI Taxonomy" id="210409"/>
    <lineage>
        <taxon>Eukaryota</taxon>
        <taxon>Metazoa</taxon>
        <taxon>Ecdysozoa</taxon>
        <taxon>Arthropoda</taxon>
        <taxon>Crustacea</taxon>
        <taxon>Multicrustacea</taxon>
        <taxon>Malacostraca</taxon>
        <taxon>Eumalacostraca</taxon>
        <taxon>Eucarida</taxon>
        <taxon>Decapoda</taxon>
        <taxon>Pleocyemata</taxon>
        <taxon>Brachyura</taxon>
        <taxon>Eubrachyura</taxon>
        <taxon>Portunoidea</taxon>
        <taxon>Portunidae</taxon>
        <taxon>Portuninae</taxon>
        <taxon>Portunus</taxon>
    </lineage>
</organism>
<dbReference type="SUPFAM" id="SSF57959">
    <property type="entry name" value="Leucine zipper domain"/>
    <property type="match status" value="1"/>
</dbReference>
<dbReference type="PROSITE" id="PS50217">
    <property type="entry name" value="BZIP"/>
    <property type="match status" value="1"/>
</dbReference>
<evidence type="ECO:0000313" key="3">
    <source>
        <dbReference type="EMBL" id="MPC47435.1"/>
    </source>
</evidence>
<dbReference type="InterPro" id="IPR046347">
    <property type="entry name" value="bZIP_sf"/>
</dbReference>
<name>A0A5B7FPP5_PORTR</name>
<evidence type="ECO:0000259" key="2">
    <source>
        <dbReference type="PROSITE" id="PS50217"/>
    </source>
</evidence>
<dbReference type="InterPro" id="IPR004827">
    <property type="entry name" value="bZIP"/>
</dbReference>